<sequence>MFSYDLSHYLTLASVGGFILTIPSYAIIIDLDRSVYPQDVEVYHASFIRGGLHRIFHGRTEMISAVKYKTCYYNTMLRNMTSVTDVYVQEYRRGSEIYIETNRCIKGVQKQLHTTFCKIVAPHCVLLTRRDKMLLAASISIPINLNHLFLHPFLVRSREEEEDGTSISLDLVSKRAYNKKLNGCRILRFTNPNIFISPIYGLDSQTNASSYSNPMLISQSVKIYHVLGTMSITLWLKGLPSSESKFVEIPPISDGIFRPRNIVRFALKFNEYVDNSRPSTSNHLYIYVDSVEVSVPDIIILANLKRGDWLYTQYSILGSRYLEYPTIGVKSSQTGQMIYSAAFDEYVRYVEIFTHVFNQWKFVVVSITKFTKGVPHRLKKIYLRERRNRVDYYIELYDSCANSSLDMIYNIKIINPTTDANNATLESHNYLPPIEKCLASGIPAVTMHSMGTHIEGSVRTAATTHLVIPQTQCMSQYDSYETGIQRGDTSSTLSQVDTFYTSEYTNDNNIEIFRQGMTIGAPVPYTAYPTNYAQRNEEIEVPIEPRASTGFTKVDPLNLTETLADYNTVEFTDSMMPQEKTSVENSFNTPCPISQDNIEEVPIEQIDTSETQLSEPSVTQPIEPALPLIESDNIKHPSESEAIGMPEFTFETLLSEYEHSQNPFIIPLTNFRI</sequence>
<proteinExistence type="predicted"/>
<dbReference type="InParanoid" id="A7AW92"/>
<accession>A7AW92</accession>
<reference evidence="3" key="2">
    <citation type="journal article" date="2020" name="Data Brief">
        <title>Transcriptome dataset of Babesia bovis life stages within vertebrate and invertebrate hosts.</title>
        <authorList>
            <person name="Ueti M.W."/>
            <person name="Johnson W.C."/>
            <person name="Kappmeyer L.S."/>
            <person name="Herndon D.R."/>
            <person name="Mousel M.R."/>
            <person name="Reif K.E."/>
            <person name="Taus N.S."/>
            <person name="Ifeonu O.O."/>
            <person name="Silva J.C."/>
            <person name="Suarez C.E."/>
            <person name="Brayton K.A."/>
        </authorList>
    </citation>
    <scope>NUCLEOTIDE SEQUENCE [LARGE SCALE GENOMIC DNA]</scope>
</reference>
<evidence type="ECO:0000313" key="3">
    <source>
        <dbReference type="Proteomes" id="UP000002173"/>
    </source>
</evidence>
<dbReference type="KEGG" id="bbo:BBOV_I002380"/>
<organism evidence="2 3">
    <name type="scientific">Babesia bovis</name>
    <dbReference type="NCBI Taxonomy" id="5865"/>
    <lineage>
        <taxon>Eukaryota</taxon>
        <taxon>Sar</taxon>
        <taxon>Alveolata</taxon>
        <taxon>Apicomplexa</taxon>
        <taxon>Aconoidasida</taxon>
        <taxon>Piroplasmida</taxon>
        <taxon>Babesiidae</taxon>
        <taxon>Babesia</taxon>
    </lineage>
</organism>
<keyword evidence="1" id="KW-0812">Transmembrane</keyword>
<reference evidence="2 3" key="1">
    <citation type="journal article" date="2007" name="PLoS Pathog.">
        <title>Genome sequence of Babesia bovis and comparative analysis of apicomplexan hemoprotozoa.</title>
        <authorList>
            <person name="Brayton K.A."/>
            <person name="Lau A.O.T."/>
            <person name="Herndon D.R."/>
            <person name="Hannick L."/>
            <person name="Kappmeyer L.S."/>
            <person name="Berens S.J."/>
            <person name="Bidwell S.L."/>
            <person name="Brown W.C."/>
            <person name="Crabtree J."/>
            <person name="Fadrosh D."/>
            <person name="Feldblum T."/>
            <person name="Forberger H.A."/>
            <person name="Haas B.J."/>
            <person name="Howell J.M."/>
            <person name="Khouri H."/>
            <person name="Koo H."/>
            <person name="Mann D.J."/>
            <person name="Norimine J."/>
            <person name="Paulsen I.T."/>
            <person name="Radune D."/>
            <person name="Ren Q."/>
            <person name="Smith R.K. Jr."/>
            <person name="Suarez C.E."/>
            <person name="White O."/>
            <person name="Wortman J.R."/>
            <person name="Knowles D.P. Jr."/>
            <person name="McElwain T.F."/>
            <person name="Nene V.M."/>
        </authorList>
    </citation>
    <scope>NUCLEOTIDE SEQUENCE [LARGE SCALE GENOMIC DNA]</scope>
    <source>
        <strain evidence="2">T2Bo</strain>
    </source>
</reference>
<keyword evidence="1" id="KW-0472">Membrane</keyword>
<dbReference type="AlphaFoldDB" id="A7AW92"/>
<evidence type="ECO:0000313" key="2">
    <source>
        <dbReference type="EMBL" id="EDO05320.1"/>
    </source>
</evidence>
<gene>
    <name evidence="2" type="ORF">BBOV_I002380</name>
</gene>
<evidence type="ECO:0000256" key="1">
    <source>
        <dbReference type="SAM" id="Phobius"/>
    </source>
</evidence>
<name>A7AW92_BABBO</name>
<dbReference type="Proteomes" id="UP000002173">
    <property type="component" value="Unassembled WGS sequence"/>
</dbReference>
<keyword evidence="1" id="KW-1133">Transmembrane helix</keyword>
<dbReference type="VEuPathDB" id="PiroplasmaDB:BBOV_I002380"/>
<keyword evidence="3" id="KW-1185">Reference proteome</keyword>
<feature type="transmembrane region" description="Helical" evidence="1">
    <location>
        <begin position="6"/>
        <end position="28"/>
    </location>
</feature>
<protein>
    <submittedName>
        <fullName evidence="2">Uncharacterized protein</fullName>
    </submittedName>
</protein>
<dbReference type="RefSeq" id="XP_001608888.1">
    <property type="nucleotide sequence ID" value="XM_001608838.1"/>
</dbReference>
<reference evidence="3" key="3">
    <citation type="journal article" date="2021" name="Int. J. Parasitol.">
        <title>Comparative analysis of gene expression between Babesia bovis blood stages and kinetes allowed by improved genome annotation.</title>
        <authorList>
            <person name="Ueti M.W."/>
            <person name="Johnson W.C."/>
            <person name="Kappmeyer L.S."/>
            <person name="Herndon D.R."/>
            <person name="Mousel M.R."/>
            <person name="Reif K.E."/>
            <person name="Taus N.S."/>
            <person name="Ifeonu O.O."/>
            <person name="Silva J.C."/>
            <person name="Suarez C.E."/>
            <person name="Brayton K.A."/>
        </authorList>
    </citation>
    <scope>NUCLEOTIDE SEQUENCE [LARGE SCALE GENOMIC DNA]</scope>
</reference>
<comment type="caution">
    <text evidence="2">The sequence shown here is derived from an EMBL/GenBank/DDBJ whole genome shotgun (WGS) entry which is preliminary data.</text>
</comment>
<dbReference type="GeneID" id="5477104"/>
<dbReference type="EMBL" id="AAXT01000005">
    <property type="protein sequence ID" value="EDO05320.1"/>
    <property type="molecule type" value="Genomic_DNA"/>
</dbReference>